<sequence length="381" mass="43608">MHWLDLPLEIRLAVYDAFLADHRNVVRVRQPGNAHLVLLRVCKQMAVEGELVGYKRYASLLHEDQIVAFLQCPDSRLFSRITWLDAANDSRLHGGPDPAKARRRIPVSKLYLCMRSLPNLRTLRVFDCHRASPVSRTTVSRQDIGELRRWRLHWQFEPALFAAGRQSSLCAYQLFLTSHSRVGVFEVVEPGPVQSLRLSGNVTSTFFDKDPSESFAYDYGYARDPAFQMHDAFLKEVVQPHGYTLRQLVLLSCDRVTTAALRGCLAELNRLEYFALSFITTKEFDSTFISVLSPSVNIFKVSMTTGKFQIPLEVEEDTLCDSVQHVLLQREPPPTYIAVDLRESVMRTRAARWTKMARQRRIHLVIGPWTVSTDELGRPCD</sequence>
<accession>A0A550CN05</accession>
<evidence type="ECO:0000313" key="1">
    <source>
        <dbReference type="EMBL" id="TRM66185.1"/>
    </source>
</evidence>
<evidence type="ECO:0000313" key="2">
    <source>
        <dbReference type="Proteomes" id="UP000320762"/>
    </source>
</evidence>
<dbReference type="OrthoDB" id="2951834at2759"/>
<reference evidence="1 2" key="1">
    <citation type="journal article" date="2019" name="New Phytol.">
        <title>Comparative genomics reveals unique wood-decay strategies and fruiting body development in the Schizophyllaceae.</title>
        <authorList>
            <person name="Almasi E."/>
            <person name="Sahu N."/>
            <person name="Krizsan K."/>
            <person name="Balint B."/>
            <person name="Kovacs G.M."/>
            <person name="Kiss B."/>
            <person name="Cseklye J."/>
            <person name="Drula E."/>
            <person name="Henrissat B."/>
            <person name="Nagy I."/>
            <person name="Chovatia M."/>
            <person name="Adam C."/>
            <person name="LaButti K."/>
            <person name="Lipzen A."/>
            <person name="Riley R."/>
            <person name="Grigoriev I.V."/>
            <person name="Nagy L.G."/>
        </authorList>
    </citation>
    <scope>NUCLEOTIDE SEQUENCE [LARGE SCALE GENOMIC DNA]</scope>
    <source>
        <strain evidence="1 2">NL-1724</strain>
    </source>
</reference>
<gene>
    <name evidence="1" type="ORF">BD626DRAFT_546513</name>
</gene>
<dbReference type="EMBL" id="VDMD01000004">
    <property type="protein sequence ID" value="TRM66185.1"/>
    <property type="molecule type" value="Genomic_DNA"/>
</dbReference>
<comment type="caution">
    <text evidence="1">The sequence shown here is derived from an EMBL/GenBank/DDBJ whole genome shotgun (WGS) entry which is preliminary data.</text>
</comment>
<evidence type="ECO:0008006" key="3">
    <source>
        <dbReference type="Google" id="ProtNLM"/>
    </source>
</evidence>
<name>A0A550CN05_9AGAR</name>
<dbReference type="AlphaFoldDB" id="A0A550CN05"/>
<organism evidence="1 2">
    <name type="scientific">Schizophyllum amplum</name>
    <dbReference type="NCBI Taxonomy" id="97359"/>
    <lineage>
        <taxon>Eukaryota</taxon>
        <taxon>Fungi</taxon>
        <taxon>Dikarya</taxon>
        <taxon>Basidiomycota</taxon>
        <taxon>Agaricomycotina</taxon>
        <taxon>Agaricomycetes</taxon>
        <taxon>Agaricomycetidae</taxon>
        <taxon>Agaricales</taxon>
        <taxon>Schizophyllaceae</taxon>
        <taxon>Schizophyllum</taxon>
    </lineage>
</organism>
<protein>
    <recommendedName>
        <fullName evidence="3">F-box domain-containing protein</fullName>
    </recommendedName>
</protein>
<dbReference type="Proteomes" id="UP000320762">
    <property type="component" value="Unassembled WGS sequence"/>
</dbReference>
<keyword evidence="2" id="KW-1185">Reference proteome</keyword>
<proteinExistence type="predicted"/>